<evidence type="ECO:0000313" key="1">
    <source>
        <dbReference type="EMBL" id="CEG35608.1"/>
    </source>
</evidence>
<dbReference type="EMBL" id="CCYD01000053">
    <property type="protein sequence ID" value="CEG35608.1"/>
    <property type="molecule type" value="Genomic_DNA"/>
</dbReference>
<dbReference type="GeneID" id="36406534"/>
<proteinExistence type="predicted"/>
<dbReference type="RefSeq" id="XP_024571977.1">
    <property type="nucleotide sequence ID" value="XM_024726070.1"/>
</dbReference>
<evidence type="ECO:0000313" key="2">
    <source>
        <dbReference type="Proteomes" id="UP000054928"/>
    </source>
</evidence>
<keyword evidence="2" id="KW-1185">Reference proteome</keyword>
<dbReference type="AlphaFoldDB" id="A0A0P1A6M6"/>
<name>A0A0P1A6M6_PLAHL</name>
<accession>A0A0P1A6M6</accession>
<reference evidence="2" key="1">
    <citation type="submission" date="2014-09" db="EMBL/GenBank/DDBJ databases">
        <authorList>
            <person name="Sharma Rahul"/>
            <person name="Thines Marco"/>
        </authorList>
    </citation>
    <scope>NUCLEOTIDE SEQUENCE [LARGE SCALE GENOMIC DNA]</scope>
</reference>
<protein>
    <submittedName>
        <fullName evidence="1">Uncharacterized protein</fullName>
    </submittedName>
</protein>
<sequence>MTDLDPSVKREKNPYFSILEELGGKQYEINWELVVRLQRGAITIVLSIVLPDQDQPVAEVA</sequence>
<dbReference type="Proteomes" id="UP000054928">
    <property type="component" value="Unassembled WGS sequence"/>
</dbReference>
<organism evidence="1 2">
    <name type="scientific">Plasmopara halstedii</name>
    <name type="common">Downy mildew of sunflower</name>
    <dbReference type="NCBI Taxonomy" id="4781"/>
    <lineage>
        <taxon>Eukaryota</taxon>
        <taxon>Sar</taxon>
        <taxon>Stramenopiles</taxon>
        <taxon>Oomycota</taxon>
        <taxon>Peronosporomycetes</taxon>
        <taxon>Peronosporales</taxon>
        <taxon>Peronosporaceae</taxon>
        <taxon>Plasmopara</taxon>
    </lineage>
</organism>